<comment type="caution">
    <text evidence="1">The sequence shown here is derived from an EMBL/GenBank/DDBJ whole genome shotgun (WGS) entry which is preliminary data.</text>
</comment>
<evidence type="ECO:0008006" key="3">
    <source>
        <dbReference type="Google" id="ProtNLM"/>
    </source>
</evidence>
<proteinExistence type="predicted"/>
<reference evidence="1 2" key="1">
    <citation type="submission" date="2023-07" db="EMBL/GenBank/DDBJ databases">
        <title>Sorghum-associated microbial communities from plants grown in Nebraska, USA.</title>
        <authorList>
            <person name="Schachtman D."/>
        </authorList>
    </citation>
    <scope>NUCLEOTIDE SEQUENCE [LARGE SCALE GENOMIC DNA]</scope>
    <source>
        <strain evidence="1 2">3262</strain>
    </source>
</reference>
<dbReference type="RefSeq" id="WP_310102152.1">
    <property type="nucleotide sequence ID" value="NZ_JAVDUU010000005.1"/>
</dbReference>
<gene>
    <name evidence="1" type="ORF">J2W55_004849</name>
</gene>
<keyword evidence="2" id="KW-1185">Reference proteome</keyword>
<evidence type="ECO:0000313" key="1">
    <source>
        <dbReference type="EMBL" id="MDR6944981.1"/>
    </source>
</evidence>
<sequence>MLQGVTFVIVLASPFYYRLRLADVILLLIFLISPLLLNAQKIAGPIVLNNERLPFVAKEFFISAVTDERDDRSAVAWLLPPSETATTPYKVDFKNGAQLAVKQFVDYAIPPNKLLRPVIIRIKKLKLTESQRADGRIEGKIEEWLSFDLKRTYDNVHLVDYRTSATYYRIASQQYDAETLLRRTIQAGLTYFNTWINREADTNIKLARGVKLIFTDYTEQPEGDTIYYATNRPLRWDDFKAAPIGEKYEASVLPSIGYTERVEVLKGMVNVNLAIKVFLPKSASWVRNGGGSAYSLNHEQRHFDIVKLIAERFKKKLSAEKLPVDNYDGYINVDYLEAFHEMNVMQDQYDNETGHGINQYMQQQWNEKIDKELGNFKL</sequence>
<evidence type="ECO:0000313" key="2">
    <source>
        <dbReference type="Proteomes" id="UP001247620"/>
    </source>
</evidence>
<dbReference type="EMBL" id="JAVDUU010000005">
    <property type="protein sequence ID" value="MDR6944981.1"/>
    <property type="molecule type" value="Genomic_DNA"/>
</dbReference>
<accession>A0ABU1TIA9</accession>
<protein>
    <recommendedName>
        <fullName evidence="3">DUF922 domain-containing protein</fullName>
    </recommendedName>
</protein>
<dbReference type="Proteomes" id="UP001247620">
    <property type="component" value="Unassembled WGS sequence"/>
</dbReference>
<name>A0ABU1TIA9_9SPHI</name>
<organism evidence="1 2">
    <name type="scientific">Mucilaginibacter pocheonensis</name>
    <dbReference type="NCBI Taxonomy" id="398050"/>
    <lineage>
        <taxon>Bacteria</taxon>
        <taxon>Pseudomonadati</taxon>
        <taxon>Bacteroidota</taxon>
        <taxon>Sphingobacteriia</taxon>
        <taxon>Sphingobacteriales</taxon>
        <taxon>Sphingobacteriaceae</taxon>
        <taxon>Mucilaginibacter</taxon>
    </lineage>
</organism>